<dbReference type="OrthoDB" id="9810761at2"/>
<dbReference type="GO" id="GO:0016887">
    <property type="term" value="F:ATP hydrolysis activity"/>
    <property type="evidence" value="ECO:0007669"/>
    <property type="project" value="InterPro"/>
</dbReference>
<feature type="compositionally biased region" description="Low complexity" evidence="2">
    <location>
        <begin position="17"/>
        <end position="36"/>
    </location>
</feature>
<dbReference type="InterPro" id="IPR001482">
    <property type="entry name" value="T2SS/T4SS_dom"/>
</dbReference>
<evidence type="ECO:0000259" key="3">
    <source>
        <dbReference type="PROSITE" id="PS00662"/>
    </source>
</evidence>
<dbReference type="Proteomes" id="UP000294114">
    <property type="component" value="Unassembled WGS sequence"/>
</dbReference>
<dbReference type="AlphaFoldDB" id="A0A4Q8B612"/>
<sequence length="456" mass="50185">MSLSDRLAQRYPPGSDSGRTTRTSGPITGPTGGTSTSALRLRIHRELLDILGPQLYDNRTPDTVLEKKVRDTINEVLARSDSPLAVTDSARISAELLDEILGHGPVEPLLRDPDVTEIMVNGPDQIFVERFGRIHQVDASFVDEQHLRRVIDRIVSRVGRRVDESSPMVDARLPDGSRVNVVLPPVALDGSMLTIRKFARDAFTTDDLIGFGTFTPEVAQFLYACVRGRLDIVISGGTGSGKTTTLNVLSSFLPPDERIVTIEDAAELQLRQNHVLRLESRPPNIEGRGEITVRDLVRNALRMRPDRIVIGEVRDGAALDLLQAMNTGHNGSLTTVHANSPRDSVARLETMSLMAGLDLPVRAIREQIASAVDLVVHQSRLRDGSRRVTHVTEVLGMEGEVVTMQDLFVFDHRAGHDENGRHLGALRWTGLRPRLLDTLADAGVPVPVGLFEGRQW</sequence>
<protein>
    <submittedName>
        <fullName evidence="4">Pilus assembly protein CpaF</fullName>
    </submittedName>
</protein>
<comment type="similarity">
    <text evidence="1">Belongs to the GSP E family.</text>
</comment>
<dbReference type="PROSITE" id="PS00662">
    <property type="entry name" value="T2SP_E"/>
    <property type="match status" value="1"/>
</dbReference>
<gene>
    <name evidence="4" type="ORF">EV384_0672</name>
</gene>
<dbReference type="RefSeq" id="WP_130329996.1">
    <property type="nucleotide sequence ID" value="NZ_SHLD01000001.1"/>
</dbReference>
<comment type="caution">
    <text evidence="4">The sequence shown here is derived from an EMBL/GenBank/DDBJ whole genome shotgun (WGS) entry which is preliminary data.</text>
</comment>
<evidence type="ECO:0000256" key="1">
    <source>
        <dbReference type="ARBA" id="ARBA00006611"/>
    </source>
</evidence>
<dbReference type="Gene3D" id="3.40.50.300">
    <property type="entry name" value="P-loop containing nucleotide triphosphate hydrolases"/>
    <property type="match status" value="1"/>
</dbReference>
<dbReference type="Pfam" id="PF00437">
    <property type="entry name" value="T2SSE"/>
    <property type="match status" value="1"/>
</dbReference>
<evidence type="ECO:0000313" key="4">
    <source>
        <dbReference type="EMBL" id="RZU72313.1"/>
    </source>
</evidence>
<dbReference type="Gene3D" id="3.30.450.380">
    <property type="match status" value="1"/>
</dbReference>
<feature type="region of interest" description="Disordered" evidence="2">
    <location>
        <begin position="1"/>
        <end position="36"/>
    </location>
</feature>
<feature type="domain" description="Bacterial type II secretion system protein E" evidence="3">
    <location>
        <begin position="301"/>
        <end position="315"/>
    </location>
</feature>
<keyword evidence="5" id="KW-1185">Reference proteome</keyword>
<evidence type="ECO:0000256" key="2">
    <source>
        <dbReference type="SAM" id="MobiDB-lite"/>
    </source>
</evidence>
<evidence type="ECO:0000313" key="5">
    <source>
        <dbReference type="Proteomes" id="UP000294114"/>
    </source>
</evidence>
<dbReference type="InterPro" id="IPR050921">
    <property type="entry name" value="T4SS_GSP_E_ATPase"/>
</dbReference>
<proteinExistence type="inferred from homology"/>
<dbReference type="CDD" id="cd01130">
    <property type="entry name" value="VirB11-like_ATPase"/>
    <property type="match status" value="1"/>
</dbReference>
<dbReference type="InterPro" id="IPR027417">
    <property type="entry name" value="P-loop_NTPase"/>
</dbReference>
<dbReference type="PANTHER" id="PTHR30486">
    <property type="entry name" value="TWITCHING MOTILITY PROTEIN PILT"/>
    <property type="match status" value="1"/>
</dbReference>
<dbReference type="EMBL" id="SHLD01000001">
    <property type="protein sequence ID" value="RZU72313.1"/>
    <property type="molecule type" value="Genomic_DNA"/>
</dbReference>
<dbReference type="SUPFAM" id="SSF52540">
    <property type="entry name" value="P-loop containing nucleoside triphosphate hydrolases"/>
    <property type="match status" value="1"/>
</dbReference>
<dbReference type="PANTHER" id="PTHR30486:SF15">
    <property type="entry name" value="TYPE II_IV SECRETION SYSTEM ATPASE"/>
    <property type="match status" value="1"/>
</dbReference>
<accession>A0A4Q8B612</accession>
<name>A0A4Q8B612_9ACTN</name>
<organism evidence="4 5">
    <name type="scientific">Micromonospora kangleipakensis</name>
    <dbReference type="NCBI Taxonomy" id="1077942"/>
    <lineage>
        <taxon>Bacteria</taxon>
        <taxon>Bacillati</taxon>
        <taxon>Actinomycetota</taxon>
        <taxon>Actinomycetes</taxon>
        <taxon>Micromonosporales</taxon>
        <taxon>Micromonosporaceae</taxon>
        <taxon>Micromonospora</taxon>
    </lineage>
</organism>
<reference evidence="4 5" key="1">
    <citation type="submission" date="2019-02" db="EMBL/GenBank/DDBJ databases">
        <title>Sequencing the genomes of 1000 actinobacteria strains.</title>
        <authorList>
            <person name="Klenk H.-P."/>
        </authorList>
    </citation>
    <scope>NUCLEOTIDE SEQUENCE [LARGE SCALE GENOMIC DNA]</scope>
    <source>
        <strain evidence="4 5">DSM 45612</strain>
    </source>
</reference>